<dbReference type="PROSITE" id="PS01331">
    <property type="entry name" value="THYMIDYLATE_KINASE"/>
    <property type="match status" value="1"/>
</dbReference>
<dbReference type="PANTHER" id="PTHR10344:SF4">
    <property type="entry name" value="UMP-CMP KINASE 2, MITOCHONDRIAL"/>
    <property type="match status" value="1"/>
</dbReference>
<dbReference type="OrthoDB" id="9774907at2"/>
<comment type="function">
    <text evidence="11 12">Phosphorylation of dTMP to form dTDP in both de novo and salvage pathways of dTTP synthesis.</text>
</comment>
<dbReference type="GO" id="GO:0006235">
    <property type="term" value="P:dTTP biosynthetic process"/>
    <property type="evidence" value="ECO:0007669"/>
    <property type="project" value="UniProtKB-UniRule"/>
</dbReference>
<dbReference type="Proteomes" id="UP000317496">
    <property type="component" value="Chromosome"/>
</dbReference>
<evidence type="ECO:0000256" key="11">
    <source>
        <dbReference type="ARBA" id="ARBA00057735"/>
    </source>
</evidence>
<evidence type="ECO:0000256" key="2">
    <source>
        <dbReference type="ARBA" id="ARBA00012980"/>
    </source>
</evidence>
<dbReference type="EMBL" id="CP041636">
    <property type="protein sequence ID" value="QDO99073.1"/>
    <property type="molecule type" value="Genomic_DNA"/>
</dbReference>
<evidence type="ECO:0000313" key="15">
    <source>
        <dbReference type="Proteomes" id="UP000317496"/>
    </source>
</evidence>
<dbReference type="FunFam" id="3.40.50.300:FF:000225">
    <property type="entry name" value="Thymidylate kinase"/>
    <property type="match status" value="1"/>
</dbReference>
<dbReference type="InterPro" id="IPR018095">
    <property type="entry name" value="Thymidylate_kin_CS"/>
</dbReference>
<evidence type="ECO:0000259" key="13">
    <source>
        <dbReference type="Pfam" id="PF02223"/>
    </source>
</evidence>
<dbReference type="HAMAP" id="MF_00165">
    <property type="entry name" value="Thymidylate_kinase"/>
    <property type="match status" value="1"/>
</dbReference>
<dbReference type="InterPro" id="IPR039430">
    <property type="entry name" value="Thymidylate_kin-like_dom"/>
</dbReference>
<comment type="catalytic activity">
    <reaction evidence="10 12">
        <text>dTMP + ATP = dTDP + ADP</text>
        <dbReference type="Rhea" id="RHEA:13517"/>
        <dbReference type="ChEBI" id="CHEBI:30616"/>
        <dbReference type="ChEBI" id="CHEBI:58369"/>
        <dbReference type="ChEBI" id="CHEBI:63528"/>
        <dbReference type="ChEBI" id="CHEBI:456216"/>
        <dbReference type="EC" id="2.7.4.9"/>
    </reaction>
</comment>
<dbReference type="GO" id="GO:0005829">
    <property type="term" value="C:cytosol"/>
    <property type="evidence" value="ECO:0007669"/>
    <property type="project" value="TreeGrafter"/>
</dbReference>
<dbReference type="Gene3D" id="3.40.50.300">
    <property type="entry name" value="P-loop containing nucleotide triphosphate hydrolases"/>
    <property type="match status" value="1"/>
</dbReference>
<dbReference type="Pfam" id="PF02223">
    <property type="entry name" value="Thymidylate_kin"/>
    <property type="match status" value="1"/>
</dbReference>
<evidence type="ECO:0000256" key="12">
    <source>
        <dbReference type="HAMAP-Rule" id="MF_00165"/>
    </source>
</evidence>
<name>A0A516H5J2_9PROT</name>
<feature type="domain" description="Thymidylate kinase-like" evidence="13">
    <location>
        <begin position="16"/>
        <end position="207"/>
    </location>
</feature>
<feature type="binding site" evidence="12">
    <location>
        <begin position="18"/>
        <end position="25"/>
    </location>
    <ligand>
        <name>ATP</name>
        <dbReference type="ChEBI" id="CHEBI:30616"/>
    </ligand>
</feature>
<dbReference type="KEGG" id="fer:FNB15_18155"/>
<keyword evidence="15" id="KW-1185">Reference proteome</keyword>
<dbReference type="RefSeq" id="WP_144258069.1">
    <property type="nucleotide sequence ID" value="NZ_CP041636.1"/>
</dbReference>
<comment type="similarity">
    <text evidence="1 12">Belongs to the thymidylate kinase family.</text>
</comment>
<evidence type="ECO:0000256" key="7">
    <source>
        <dbReference type="ARBA" id="ARBA00022777"/>
    </source>
</evidence>
<evidence type="ECO:0000256" key="10">
    <source>
        <dbReference type="ARBA" id="ARBA00048743"/>
    </source>
</evidence>
<dbReference type="CDD" id="cd01672">
    <property type="entry name" value="TMPK"/>
    <property type="match status" value="1"/>
</dbReference>
<protein>
    <recommendedName>
        <fullName evidence="3 12">Thymidylate kinase</fullName>
        <ecNumber evidence="2 12">2.7.4.9</ecNumber>
    </recommendedName>
    <alternativeName>
        <fullName evidence="9 12">dTMP kinase</fullName>
    </alternativeName>
</protein>
<dbReference type="SUPFAM" id="SSF52540">
    <property type="entry name" value="P-loop containing nucleoside triphosphate hydrolases"/>
    <property type="match status" value="1"/>
</dbReference>
<evidence type="ECO:0000256" key="6">
    <source>
        <dbReference type="ARBA" id="ARBA00022741"/>
    </source>
</evidence>
<keyword evidence="4 12" id="KW-0808">Transferase</keyword>
<evidence type="ECO:0000256" key="8">
    <source>
        <dbReference type="ARBA" id="ARBA00022840"/>
    </source>
</evidence>
<keyword evidence="7 12" id="KW-0418">Kinase</keyword>
<dbReference type="GO" id="GO:0005524">
    <property type="term" value="F:ATP binding"/>
    <property type="evidence" value="ECO:0007669"/>
    <property type="project" value="UniProtKB-UniRule"/>
</dbReference>
<evidence type="ECO:0000256" key="5">
    <source>
        <dbReference type="ARBA" id="ARBA00022727"/>
    </source>
</evidence>
<evidence type="ECO:0000256" key="9">
    <source>
        <dbReference type="ARBA" id="ARBA00029962"/>
    </source>
</evidence>
<gene>
    <name evidence="12" type="primary">tmk</name>
    <name evidence="14" type="ORF">FNB15_18155</name>
</gene>
<evidence type="ECO:0000256" key="1">
    <source>
        <dbReference type="ARBA" id="ARBA00009776"/>
    </source>
</evidence>
<dbReference type="PANTHER" id="PTHR10344">
    <property type="entry name" value="THYMIDYLATE KINASE"/>
    <property type="match status" value="1"/>
</dbReference>
<dbReference type="EC" id="2.7.4.9" evidence="2 12"/>
<dbReference type="GO" id="GO:0006227">
    <property type="term" value="P:dUDP biosynthetic process"/>
    <property type="evidence" value="ECO:0007669"/>
    <property type="project" value="TreeGrafter"/>
</dbReference>
<evidence type="ECO:0000256" key="4">
    <source>
        <dbReference type="ARBA" id="ARBA00022679"/>
    </source>
</evidence>
<proteinExistence type="inferred from homology"/>
<sequence>MTVQPDRLRGGHFITLEGGEGAGKSTQVKRLAAALSARGIDVVQTREPGGTPGAEDIRSLLVTGDPARWDAMTETLLHYAARRAHVEKTVKPALARGAWVISDRFADSTMAYQGYAGSVGRETVAALHRLVLGDFAPDLTLVLDLPVETGLARAKTRMTGAAQAEDRYERMGLAFHESLRAAFHEIARREPERCRLIDAGGNPDQVAAALWQAVAARFNLPA</sequence>
<dbReference type="NCBIfam" id="TIGR00041">
    <property type="entry name" value="DTMP_kinase"/>
    <property type="match status" value="1"/>
</dbReference>
<dbReference type="InterPro" id="IPR018094">
    <property type="entry name" value="Thymidylate_kinase"/>
</dbReference>
<keyword evidence="6 12" id="KW-0547">Nucleotide-binding</keyword>
<keyword evidence="5 12" id="KW-0545">Nucleotide biosynthesis</keyword>
<dbReference type="AlphaFoldDB" id="A0A516H5J2"/>
<keyword evidence="8 12" id="KW-0067">ATP-binding</keyword>
<dbReference type="GO" id="GO:0006233">
    <property type="term" value="P:dTDP biosynthetic process"/>
    <property type="evidence" value="ECO:0007669"/>
    <property type="project" value="InterPro"/>
</dbReference>
<accession>A0A516H5J2</accession>
<reference evidence="14 15" key="1">
    <citation type="submission" date="2019-07" db="EMBL/GenBank/DDBJ databases">
        <title>Genome sequencing for Ferrovibrio sp. K5.</title>
        <authorList>
            <person name="Park S.-J."/>
        </authorList>
    </citation>
    <scope>NUCLEOTIDE SEQUENCE [LARGE SCALE GENOMIC DNA]</scope>
    <source>
        <strain evidence="14 15">K5</strain>
    </source>
</reference>
<evidence type="ECO:0000313" key="14">
    <source>
        <dbReference type="EMBL" id="QDO99073.1"/>
    </source>
</evidence>
<organism evidence="14 15">
    <name type="scientific">Ferrovibrio terrae</name>
    <dbReference type="NCBI Taxonomy" id="2594003"/>
    <lineage>
        <taxon>Bacteria</taxon>
        <taxon>Pseudomonadati</taxon>
        <taxon>Pseudomonadota</taxon>
        <taxon>Alphaproteobacteria</taxon>
        <taxon>Rhodospirillales</taxon>
        <taxon>Rhodospirillaceae</taxon>
        <taxon>Ferrovibrio</taxon>
    </lineage>
</organism>
<dbReference type="InterPro" id="IPR027417">
    <property type="entry name" value="P-loop_NTPase"/>
</dbReference>
<evidence type="ECO:0000256" key="3">
    <source>
        <dbReference type="ARBA" id="ARBA00017144"/>
    </source>
</evidence>
<dbReference type="GO" id="GO:0004798">
    <property type="term" value="F:dTMP kinase activity"/>
    <property type="evidence" value="ECO:0007669"/>
    <property type="project" value="UniProtKB-UniRule"/>
</dbReference>